<dbReference type="EMBL" id="FN869859">
    <property type="protein sequence ID" value="CCC80706.1"/>
    <property type="molecule type" value="Genomic_DNA"/>
</dbReference>
<dbReference type="PaxDb" id="768679-TTX_0027"/>
<protein>
    <submittedName>
        <fullName evidence="1">Thermopsine related protein</fullName>
    </submittedName>
</protein>
<keyword evidence="2" id="KW-1185">Reference proteome</keyword>
<evidence type="ECO:0000313" key="1">
    <source>
        <dbReference type="EMBL" id="CCC80706.1"/>
    </source>
</evidence>
<dbReference type="eggNOG" id="arCOG03673">
    <property type="taxonomic scope" value="Archaea"/>
</dbReference>
<dbReference type="Proteomes" id="UP000002654">
    <property type="component" value="Chromosome"/>
</dbReference>
<evidence type="ECO:0000313" key="2">
    <source>
        <dbReference type="Proteomes" id="UP000002654"/>
    </source>
</evidence>
<proteinExistence type="predicted"/>
<gene>
    <name evidence="1" type="ordered locus">TTX_0027</name>
</gene>
<name>G4RQ69_THETK</name>
<dbReference type="HOGENOM" id="CLU_671937_0_0_2"/>
<dbReference type="AlphaFoldDB" id="G4RQ69"/>
<reference evidence="1 2" key="1">
    <citation type="journal article" date="2011" name="PLoS ONE">
        <title>The complete genome sequence of Thermoproteus tenax: a physiologically versatile member of the Crenarchaeota.</title>
        <authorList>
            <person name="Siebers B."/>
            <person name="Zaparty M."/>
            <person name="Raddatz G."/>
            <person name="Tjaden B."/>
            <person name="Albers S.V."/>
            <person name="Bell S.D."/>
            <person name="Blombach F."/>
            <person name="Kletzin A."/>
            <person name="Kyrpides N."/>
            <person name="Lanz C."/>
            <person name="Plagens A."/>
            <person name="Rampp M."/>
            <person name="Rosinus A."/>
            <person name="von Jan M."/>
            <person name="Makarova K.S."/>
            <person name="Klenk H.P."/>
            <person name="Schuster S.C."/>
            <person name="Hensel R."/>
        </authorList>
    </citation>
    <scope>NUCLEOTIDE SEQUENCE [LARGE SCALE GENOMIC DNA]</scope>
    <source>
        <strain evidence="2">ATCC 35583 / DSM 2078 / JCM 9277 / NBRC 100435 / Kra 1</strain>
    </source>
</reference>
<dbReference type="KEGG" id="ttn:TTX_0027"/>
<sequence>MRALLLLAALALLPLLAALLDPPTSVVVGIVDAGTCGYFQYNYTTNAVRGLIHIDEAEFYSLGAGRSNAISVQLNVHIISRDAKYWAQNVLIITEINNTYYLTVADYLFNLSDLETIRATGRGITSKYFDNGRTIAYYQSSETLGPITYPVTLGLEIYAENSTVVFSYYLGGWHVYDAVELGDGPLKIYVAPGSDAEWVIAGPREGYTAYIERWEGWSSLYYRYGGSWYQPPCAYSGSLEASTAERVSPVYGLSEYADGDGLVVQIAGRSSVDLLWAPSLWLDETSQGTLLVLTPPQGRWLINGSSASAGQILKPGVYFIELYAGNSTVYSRYVSTR</sequence>
<organism evidence="1 2">
    <name type="scientific">Thermoproteus tenax (strain ATCC 35583 / DSM 2078 / JCM 9277 / NBRC 100435 / Kra 1)</name>
    <dbReference type="NCBI Taxonomy" id="768679"/>
    <lineage>
        <taxon>Archaea</taxon>
        <taxon>Thermoproteota</taxon>
        <taxon>Thermoprotei</taxon>
        <taxon>Thermoproteales</taxon>
        <taxon>Thermoproteaceae</taxon>
        <taxon>Thermoproteus</taxon>
    </lineage>
</organism>
<dbReference type="GeneID" id="11263034"/>
<accession>G4RQ69</accession>
<dbReference type="Pfam" id="PF05317">
    <property type="entry name" value="Thermopsin"/>
    <property type="match status" value="1"/>
</dbReference>
<dbReference type="InterPro" id="IPR007981">
    <property type="entry name" value="Peptidase_A5"/>
</dbReference>
<dbReference type="OrthoDB" id="43906at2157"/>
<dbReference type="RefSeq" id="WP_014125964.1">
    <property type="nucleotide sequence ID" value="NC_016070.1"/>
</dbReference>